<feature type="transmembrane region" description="Helical" evidence="1">
    <location>
        <begin position="59"/>
        <end position="82"/>
    </location>
</feature>
<dbReference type="RefSeq" id="WP_030531880.1">
    <property type="nucleotide sequence ID" value="NZ_JOIJ01000006.1"/>
</dbReference>
<dbReference type="EMBL" id="VLJV01000001">
    <property type="protein sequence ID" value="TWH18846.1"/>
    <property type="molecule type" value="Genomic_DNA"/>
</dbReference>
<feature type="transmembrane region" description="Helical" evidence="1">
    <location>
        <begin position="318"/>
        <end position="341"/>
    </location>
</feature>
<sequence>MDFLTPVLEGFGVALQPMNLLFCLIGVTLGMFVGVLPGLGPAASIAILLPVTYTLDETAAIIMLAGIFYGALYGGTITAILLRLPGEASSAVTALDGYAMARNGRAGTALGVAAISSFVGGTVAIVALTFVAPVVAGFALDFGPPEFAALALLGILMVATLGTGSALKSIVAAALGLLLASIGQDPIDGTGRLNFGSDQLFDGIPFVIVAMGLFGVGEILYNLESVRKARGRLPEVGRVYPSKKDLRASSGAMGRGSVVGFVFGVLPGGGAVMSSMVSYAMEKRVSRTPKLFGRGAIQGVAGPETASNAAASSSMIPLLSLGIPANASMAVIFGALLLQGITPGPLLVEDRPDLFWGVVNSMYLGNILLVLMCLPLIGVFVRIVRIPVAVLGPVALIITLVGVYTVRMSVFDMFLIIGLGVIGYLMKKTGFEPAPLVLAFILGGILESAFRRSMRIFDGQLTGFFTHPIAATLLVAMAVLVAFTMLKAFRAARAGKAADDVPEEDRTTRV</sequence>
<reference evidence="3 4" key="1">
    <citation type="submission" date="2019-07" db="EMBL/GenBank/DDBJ databases">
        <title>R&amp;d 2014.</title>
        <authorList>
            <person name="Klenk H.-P."/>
        </authorList>
    </citation>
    <scope>NUCLEOTIDE SEQUENCE [LARGE SCALE GENOMIC DNA]</scope>
    <source>
        <strain evidence="3 4">DSM 43194</strain>
    </source>
</reference>
<dbReference type="Proteomes" id="UP000317303">
    <property type="component" value="Unassembled WGS sequence"/>
</dbReference>
<proteinExistence type="predicted"/>
<name>A0A660C673_9PSEU</name>
<feature type="transmembrane region" description="Helical" evidence="1">
    <location>
        <begin position="147"/>
        <end position="180"/>
    </location>
</feature>
<feature type="transmembrane region" description="Helical" evidence="1">
    <location>
        <begin position="433"/>
        <end position="450"/>
    </location>
</feature>
<evidence type="ECO:0000256" key="1">
    <source>
        <dbReference type="SAM" id="Phobius"/>
    </source>
</evidence>
<dbReference type="PANTHER" id="PTHR35342:SF5">
    <property type="entry name" value="TRICARBOXYLIC TRANSPORT PROTEIN"/>
    <property type="match status" value="1"/>
</dbReference>
<organism evidence="3 4">
    <name type="scientific">Prauserella rugosa</name>
    <dbReference type="NCBI Taxonomy" id="43354"/>
    <lineage>
        <taxon>Bacteria</taxon>
        <taxon>Bacillati</taxon>
        <taxon>Actinomycetota</taxon>
        <taxon>Actinomycetes</taxon>
        <taxon>Pseudonocardiales</taxon>
        <taxon>Pseudonocardiaceae</taxon>
        <taxon>Prauserella</taxon>
    </lineage>
</organism>
<feature type="transmembrane region" description="Helical" evidence="1">
    <location>
        <begin position="20"/>
        <end position="53"/>
    </location>
</feature>
<accession>A0A660C673</accession>
<dbReference type="PANTHER" id="PTHR35342">
    <property type="entry name" value="TRICARBOXYLIC TRANSPORT PROTEIN"/>
    <property type="match status" value="1"/>
</dbReference>
<dbReference type="Pfam" id="PF01970">
    <property type="entry name" value="TctA"/>
    <property type="match status" value="1"/>
</dbReference>
<keyword evidence="1" id="KW-0472">Membrane</keyword>
<feature type="transmembrane region" description="Helical" evidence="1">
    <location>
        <begin position="388"/>
        <end position="404"/>
    </location>
</feature>
<gene>
    <name evidence="3" type="ORF">JD82_00667</name>
</gene>
<feature type="transmembrane region" description="Helical" evidence="1">
    <location>
        <begin position="258"/>
        <end position="281"/>
    </location>
</feature>
<keyword evidence="1" id="KW-1133">Transmembrane helix</keyword>
<feature type="domain" description="DUF112" evidence="2">
    <location>
        <begin position="20"/>
        <end position="438"/>
    </location>
</feature>
<evidence type="ECO:0000259" key="2">
    <source>
        <dbReference type="Pfam" id="PF01970"/>
    </source>
</evidence>
<dbReference type="AlphaFoldDB" id="A0A660C673"/>
<feature type="transmembrane region" description="Helical" evidence="1">
    <location>
        <begin position="465"/>
        <end position="486"/>
    </location>
</feature>
<keyword evidence="1" id="KW-0812">Transmembrane</keyword>
<evidence type="ECO:0000313" key="3">
    <source>
        <dbReference type="EMBL" id="TWH18846.1"/>
    </source>
</evidence>
<comment type="caution">
    <text evidence="3">The sequence shown here is derived from an EMBL/GenBank/DDBJ whole genome shotgun (WGS) entry which is preliminary data.</text>
</comment>
<evidence type="ECO:0000313" key="4">
    <source>
        <dbReference type="Proteomes" id="UP000317303"/>
    </source>
</evidence>
<feature type="transmembrane region" description="Helical" evidence="1">
    <location>
        <begin position="110"/>
        <end position="135"/>
    </location>
</feature>
<protein>
    <submittedName>
        <fullName evidence="3">Putative tricarboxylic transport membrane protein</fullName>
    </submittedName>
</protein>
<dbReference type="InterPro" id="IPR002823">
    <property type="entry name" value="DUF112_TM"/>
</dbReference>
<keyword evidence="4" id="KW-1185">Reference proteome</keyword>
<dbReference type="OrthoDB" id="9781349at2"/>
<feature type="transmembrane region" description="Helical" evidence="1">
    <location>
        <begin position="200"/>
        <end position="221"/>
    </location>
</feature>
<feature type="transmembrane region" description="Helical" evidence="1">
    <location>
        <begin position="361"/>
        <end position="381"/>
    </location>
</feature>